<organism evidence="1 2">
    <name type="scientific">Bartonella quintana (strain Toulouse)</name>
    <name type="common">Rochalimaea quintana</name>
    <dbReference type="NCBI Taxonomy" id="283165"/>
    <lineage>
        <taxon>Bacteria</taxon>
        <taxon>Pseudomonadati</taxon>
        <taxon>Pseudomonadota</taxon>
        <taxon>Alphaproteobacteria</taxon>
        <taxon>Hyphomicrobiales</taxon>
        <taxon>Bartonellaceae</taxon>
        <taxon>Bartonella</taxon>
    </lineage>
</organism>
<dbReference type="KEGG" id="bqu:BQ11530"/>
<accession>A0A0H3LUY2</accession>
<name>A0A0H3LUY2_BARQU</name>
<dbReference type="PROSITE" id="PS51257">
    <property type="entry name" value="PROKAR_LIPOPROTEIN"/>
    <property type="match status" value="1"/>
</dbReference>
<dbReference type="AlphaFoldDB" id="A0A0H3LUY2"/>
<evidence type="ECO:0000313" key="2">
    <source>
        <dbReference type="Proteomes" id="UP000000597"/>
    </source>
</evidence>
<sequence>MNIRYFFIAGAITSCLAVAFQESDRIVIQQPEPVVAPLTVPETDLKILEPTKGTVDNVTTIYGRYNPASFHRSLEEVYNKGINLLDALFEFIHSVVVTLCMKLFS</sequence>
<dbReference type="Proteomes" id="UP000000597">
    <property type="component" value="Chromosome"/>
</dbReference>
<dbReference type="RefSeq" id="WP_011179796.1">
    <property type="nucleotide sequence ID" value="NC_005955.1"/>
</dbReference>
<reference evidence="1 2" key="1">
    <citation type="journal article" date="2004" name="Proc. Natl. Acad. Sci. U.S.A.">
        <title>The louse-borne human pathogen Bartonella quintana is a genomic derivative of the zoonotic agent Bartonella henselae.</title>
        <authorList>
            <person name="Alsmark U.C.M."/>
            <person name="Frank A.C."/>
            <person name="Karlberg E.O."/>
            <person name="Legault B.-A."/>
            <person name="Ardell D.H."/>
            <person name="Canbaeck B."/>
            <person name="Eriksson A.-S."/>
            <person name="Naeslund A.K."/>
            <person name="Handley S.A."/>
            <person name="Huvet M."/>
            <person name="La Scola B."/>
            <person name="Holmberg M."/>
            <person name="Andersson S.G.E."/>
        </authorList>
    </citation>
    <scope>NUCLEOTIDE SEQUENCE [LARGE SCALE GENOMIC DNA]</scope>
    <source>
        <strain evidence="1 2">Toulouse</strain>
    </source>
</reference>
<dbReference type="OrthoDB" id="7925510at2"/>
<proteinExistence type="predicted"/>
<dbReference type="eggNOG" id="ENOG50301M3">
    <property type="taxonomic scope" value="Bacteria"/>
</dbReference>
<evidence type="ECO:0000313" key="1">
    <source>
        <dbReference type="EMBL" id="CAF26613.1"/>
    </source>
</evidence>
<dbReference type="HOGENOM" id="CLU_2191821_0_0_5"/>
<gene>
    <name evidence="1" type="ordered locus">BQ11530</name>
</gene>
<dbReference type="EMBL" id="BX897700">
    <property type="protein sequence ID" value="CAF26613.1"/>
    <property type="molecule type" value="Genomic_DNA"/>
</dbReference>
<protein>
    <submittedName>
        <fullName evidence="1">Uncharacterized protein</fullName>
    </submittedName>
</protein>